<evidence type="ECO:0000256" key="2">
    <source>
        <dbReference type="PROSITE-ProRule" id="PRU00703"/>
    </source>
</evidence>
<organism evidence="4 5">
    <name type="scientific">Desulfomonile tiedjei (strain ATCC 49306 / DSM 6799 / DCB-1)</name>
    <dbReference type="NCBI Taxonomy" id="706587"/>
    <lineage>
        <taxon>Bacteria</taxon>
        <taxon>Pseudomonadati</taxon>
        <taxon>Thermodesulfobacteriota</taxon>
        <taxon>Desulfomonilia</taxon>
        <taxon>Desulfomonilales</taxon>
        <taxon>Desulfomonilaceae</taxon>
        <taxon>Desulfomonile</taxon>
    </lineage>
</organism>
<gene>
    <name evidence="4" type="ordered locus">Desti_1651</name>
</gene>
<dbReference type="AlphaFoldDB" id="I4C471"/>
<dbReference type="InterPro" id="IPR000644">
    <property type="entry name" value="CBS_dom"/>
</dbReference>
<evidence type="ECO:0000256" key="1">
    <source>
        <dbReference type="ARBA" id="ARBA00023122"/>
    </source>
</evidence>
<dbReference type="STRING" id="706587.Desti_1651"/>
<keyword evidence="1 2" id="KW-0129">CBS domain</keyword>
<dbReference type="EMBL" id="CP003360">
    <property type="protein sequence ID" value="AFM24362.1"/>
    <property type="molecule type" value="Genomic_DNA"/>
</dbReference>
<dbReference type="OrthoDB" id="9802114at2"/>
<protein>
    <submittedName>
        <fullName evidence="4">CBS domain-containing protein</fullName>
    </submittedName>
</protein>
<dbReference type="InterPro" id="IPR046342">
    <property type="entry name" value="CBS_dom_sf"/>
</dbReference>
<dbReference type="eggNOG" id="COG0517">
    <property type="taxonomic scope" value="Bacteria"/>
</dbReference>
<dbReference type="RefSeq" id="WP_014809510.1">
    <property type="nucleotide sequence ID" value="NC_018025.1"/>
</dbReference>
<dbReference type="HOGENOM" id="CLU_040681_6_0_7"/>
<dbReference type="PANTHER" id="PTHR43080:SF2">
    <property type="entry name" value="CBS DOMAIN-CONTAINING PROTEIN"/>
    <property type="match status" value="1"/>
</dbReference>
<dbReference type="PANTHER" id="PTHR43080">
    <property type="entry name" value="CBS DOMAIN-CONTAINING PROTEIN CBSX3, MITOCHONDRIAL"/>
    <property type="match status" value="1"/>
</dbReference>
<name>I4C471_DESTA</name>
<dbReference type="SMART" id="SM00116">
    <property type="entry name" value="CBS"/>
    <property type="match status" value="2"/>
</dbReference>
<dbReference type="CDD" id="cd04584">
    <property type="entry name" value="CBS_pair_AcuB_like"/>
    <property type="match status" value="1"/>
</dbReference>
<dbReference type="Proteomes" id="UP000006055">
    <property type="component" value="Chromosome"/>
</dbReference>
<dbReference type="InterPro" id="IPR051257">
    <property type="entry name" value="Diverse_CBS-Domain"/>
</dbReference>
<dbReference type="SUPFAM" id="SSF54631">
    <property type="entry name" value="CBS-domain pair"/>
    <property type="match status" value="1"/>
</dbReference>
<dbReference type="KEGG" id="dti:Desti_1651"/>
<feature type="domain" description="CBS" evidence="3">
    <location>
        <begin position="7"/>
        <end position="62"/>
    </location>
</feature>
<dbReference type="PROSITE" id="PS51371">
    <property type="entry name" value="CBS"/>
    <property type="match status" value="2"/>
</dbReference>
<sequence>MLVKYWMRKDVPTIDVNASMQDAMVCMKEHKVALLPVMQKNQLIGVVTDRDLKRASASDATSLDIHELIYLLSRIKVSDIMSRKPVTLAPDLTLEEAASILLKNNFSGAPVINGDGKVIGLISNHELFQALISLSGLEQRGVQFAFQLEDRPGAIGEVLEIIRVHCGRLVSILTSCERAPAGYRHVYIRAHSIERSQVPAMLAEMREKGTVLYFVDHRDNTRQEFIESFASPL</sequence>
<evidence type="ECO:0000259" key="3">
    <source>
        <dbReference type="PROSITE" id="PS51371"/>
    </source>
</evidence>
<dbReference type="Gene3D" id="3.10.580.10">
    <property type="entry name" value="CBS-domain"/>
    <property type="match status" value="1"/>
</dbReference>
<accession>I4C471</accession>
<reference evidence="5" key="1">
    <citation type="submission" date="2012-06" db="EMBL/GenBank/DDBJ databases">
        <title>Complete sequence of chromosome of Desulfomonile tiedjei DSM 6799.</title>
        <authorList>
            <person name="Lucas S."/>
            <person name="Copeland A."/>
            <person name="Lapidus A."/>
            <person name="Glavina del Rio T."/>
            <person name="Dalin E."/>
            <person name="Tice H."/>
            <person name="Bruce D."/>
            <person name="Goodwin L."/>
            <person name="Pitluck S."/>
            <person name="Peters L."/>
            <person name="Ovchinnikova G."/>
            <person name="Zeytun A."/>
            <person name="Lu M."/>
            <person name="Kyrpides N."/>
            <person name="Mavromatis K."/>
            <person name="Ivanova N."/>
            <person name="Brettin T."/>
            <person name="Detter J.C."/>
            <person name="Han C."/>
            <person name="Larimer F."/>
            <person name="Land M."/>
            <person name="Hauser L."/>
            <person name="Markowitz V."/>
            <person name="Cheng J.-F."/>
            <person name="Hugenholtz P."/>
            <person name="Woyke T."/>
            <person name="Wu D."/>
            <person name="Spring S."/>
            <person name="Schroeder M."/>
            <person name="Brambilla E."/>
            <person name="Klenk H.-P."/>
            <person name="Eisen J.A."/>
        </authorList>
    </citation>
    <scope>NUCLEOTIDE SEQUENCE [LARGE SCALE GENOMIC DNA]</scope>
    <source>
        <strain evidence="5">ATCC 49306 / DSM 6799 / DCB-1</strain>
    </source>
</reference>
<evidence type="ECO:0000313" key="4">
    <source>
        <dbReference type="EMBL" id="AFM24362.1"/>
    </source>
</evidence>
<evidence type="ECO:0000313" key="5">
    <source>
        <dbReference type="Proteomes" id="UP000006055"/>
    </source>
</evidence>
<feature type="domain" description="CBS" evidence="3">
    <location>
        <begin position="81"/>
        <end position="139"/>
    </location>
</feature>
<proteinExistence type="predicted"/>
<keyword evidence="5" id="KW-1185">Reference proteome</keyword>
<dbReference type="Pfam" id="PF00571">
    <property type="entry name" value="CBS"/>
    <property type="match status" value="2"/>
</dbReference>